<dbReference type="SUPFAM" id="SSF141694">
    <property type="entry name" value="AF2212/PG0164-like"/>
    <property type="match status" value="1"/>
</dbReference>
<organism evidence="1 2">
    <name type="scientific">Hymenobacter busanensis</name>
    <dbReference type="NCBI Taxonomy" id="2607656"/>
    <lineage>
        <taxon>Bacteria</taxon>
        <taxon>Pseudomonadati</taxon>
        <taxon>Bacteroidota</taxon>
        <taxon>Cytophagia</taxon>
        <taxon>Cytophagales</taxon>
        <taxon>Hymenobacteraceae</taxon>
        <taxon>Hymenobacter</taxon>
    </lineage>
</organism>
<sequence length="179" mass="19835">MPRSAASPNPPRSASASDVYFEAVLEPGGPSFMPTQIVMVPLEAFEALGGKVTKRVMGTLNDYPVRLTLMPMQGGERYLMINKDLCRAARVQLGQRVHLRLVPDPDPDFVEVPEELEEGLAAWPEANAGYERLPPGVKRALVQHINSAKRPETRTQRVLNALHQLVAGRNPIRPLHKDM</sequence>
<evidence type="ECO:0000313" key="2">
    <source>
        <dbReference type="Proteomes" id="UP000326380"/>
    </source>
</evidence>
<dbReference type="AlphaFoldDB" id="A0A7L4ZWH9"/>
<dbReference type="Pfam" id="PF08922">
    <property type="entry name" value="DUF1905"/>
    <property type="match status" value="1"/>
</dbReference>
<dbReference type="Gene3D" id="2.40.30.100">
    <property type="entry name" value="AF2212/PG0164-like"/>
    <property type="match status" value="1"/>
</dbReference>
<reference evidence="1 2" key="1">
    <citation type="submission" date="2019-09" db="EMBL/GenBank/DDBJ databases">
        <title>Genome sequence of Hymenobacter sp. M3.</title>
        <authorList>
            <person name="Srinivasan S."/>
        </authorList>
    </citation>
    <scope>NUCLEOTIDE SEQUENCE [LARGE SCALE GENOMIC DNA]</scope>
    <source>
        <strain evidence="1 2">M3</strain>
    </source>
</reference>
<protein>
    <submittedName>
        <fullName evidence="1">DUF1905 domain-containing protein</fullName>
    </submittedName>
</protein>
<dbReference type="Pfam" id="PF13376">
    <property type="entry name" value="OmdA"/>
    <property type="match status" value="1"/>
</dbReference>
<dbReference type="Proteomes" id="UP000326380">
    <property type="component" value="Unassembled WGS sequence"/>
</dbReference>
<proteinExistence type="predicted"/>
<dbReference type="RefSeq" id="WP_151078879.1">
    <property type="nucleotide sequence ID" value="NZ_CP047647.1"/>
</dbReference>
<gene>
    <name evidence="1" type="ORF">F0P96_10850</name>
</gene>
<comment type="caution">
    <text evidence="1">The sequence shown here is derived from an EMBL/GenBank/DDBJ whole genome shotgun (WGS) entry which is preliminary data.</text>
</comment>
<evidence type="ECO:0000313" key="1">
    <source>
        <dbReference type="EMBL" id="KAA9333458.1"/>
    </source>
</evidence>
<keyword evidence="2" id="KW-1185">Reference proteome</keyword>
<dbReference type="EMBL" id="VTWU01000003">
    <property type="protein sequence ID" value="KAA9333458.1"/>
    <property type="molecule type" value="Genomic_DNA"/>
</dbReference>
<accession>A0A7L4ZWH9</accession>
<dbReference type="InterPro" id="IPR037079">
    <property type="entry name" value="AF2212/PG0164-like_sf"/>
</dbReference>
<name>A0A7L4ZWH9_9BACT</name>
<dbReference type="InterPro" id="IPR015018">
    <property type="entry name" value="DUF1905"/>
</dbReference>